<organism evidence="1 2">
    <name type="scientific">Marasmius crinis-equi</name>
    <dbReference type="NCBI Taxonomy" id="585013"/>
    <lineage>
        <taxon>Eukaryota</taxon>
        <taxon>Fungi</taxon>
        <taxon>Dikarya</taxon>
        <taxon>Basidiomycota</taxon>
        <taxon>Agaricomycotina</taxon>
        <taxon>Agaricomycetes</taxon>
        <taxon>Agaricomycetidae</taxon>
        <taxon>Agaricales</taxon>
        <taxon>Marasmiineae</taxon>
        <taxon>Marasmiaceae</taxon>
        <taxon>Marasmius</taxon>
    </lineage>
</organism>
<protein>
    <submittedName>
        <fullName evidence="1">Uncharacterized protein</fullName>
    </submittedName>
</protein>
<comment type="caution">
    <text evidence="1">The sequence shown here is derived from an EMBL/GenBank/DDBJ whole genome shotgun (WGS) entry which is preliminary data.</text>
</comment>
<reference evidence="1 2" key="1">
    <citation type="submission" date="2024-02" db="EMBL/GenBank/DDBJ databases">
        <title>A draft genome for the cacao thread blight pathogen Marasmius crinis-equi.</title>
        <authorList>
            <person name="Cohen S.P."/>
            <person name="Baruah I.K."/>
            <person name="Amoako-Attah I."/>
            <person name="Bukari Y."/>
            <person name="Meinhardt L.W."/>
            <person name="Bailey B.A."/>
        </authorList>
    </citation>
    <scope>NUCLEOTIDE SEQUENCE [LARGE SCALE GENOMIC DNA]</scope>
    <source>
        <strain evidence="1 2">GH-76</strain>
    </source>
</reference>
<dbReference type="Proteomes" id="UP001465976">
    <property type="component" value="Unassembled WGS sequence"/>
</dbReference>
<feature type="non-terminal residue" evidence="1">
    <location>
        <position position="1"/>
    </location>
</feature>
<evidence type="ECO:0000313" key="1">
    <source>
        <dbReference type="EMBL" id="KAL0565149.1"/>
    </source>
</evidence>
<name>A0ABR3EQI1_9AGAR</name>
<dbReference type="EMBL" id="JBAHYK010002396">
    <property type="protein sequence ID" value="KAL0565149.1"/>
    <property type="molecule type" value="Genomic_DNA"/>
</dbReference>
<keyword evidence="2" id="KW-1185">Reference proteome</keyword>
<gene>
    <name evidence="1" type="ORF">V5O48_016880</name>
</gene>
<sequence>YPKNLPRPADNRDIDLEPIITNNPGRYHNNHYSLIRIIWDINEDMVHIETIQHISITEKILPHQAILTDIIPVENLPVTPTTVLGQPSTLTSYNFL</sequence>
<accession>A0ABR3EQI1</accession>
<evidence type="ECO:0000313" key="2">
    <source>
        <dbReference type="Proteomes" id="UP001465976"/>
    </source>
</evidence>
<proteinExistence type="predicted"/>